<dbReference type="InterPro" id="IPR040241">
    <property type="entry name" value="TRP_Flc/Pkd2-like"/>
</dbReference>
<keyword evidence="4" id="KW-1185">Reference proteome</keyword>
<keyword evidence="1" id="KW-0472">Membrane</keyword>
<dbReference type="PANTHER" id="PTHR31145:SF7">
    <property type="entry name" value="TRP-LIKE ION CHANNEL"/>
    <property type="match status" value="1"/>
</dbReference>
<evidence type="ECO:0000313" key="4">
    <source>
        <dbReference type="Proteomes" id="UP001219355"/>
    </source>
</evidence>
<dbReference type="GO" id="GO:0016020">
    <property type="term" value="C:membrane"/>
    <property type="evidence" value="ECO:0007669"/>
    <property type="project" value="TreeGrafter"/>
</dbReference>
<dbReference type="GO" id="GO:0009272">
    <property type="term" value="P:fungal-type cell wall biogenesis"/>
    <property type="evidence" value="ECO:0007669"/>
    <property type="project" value="TreeGrafter"/>
</dbReference>
<feature type="transmembrane region" description="Helical" evidence="1">
    <location>
        <begin position="95"/>
        <end position="117"/>
    </location>
</feature>
<accession>A0AAF0DN97</accession>
<protein>
    <recommendedName>
        <fullName evidence="2">TRP C-terminal domain-containing protein</fullName>
    </recommendedName>
</protein>
<proteinExistence type="predicted"/>
<dbReference type="Proteomes" id="UP001219355">
    <property type="component" value="Chromosome 5"/>
</dbReference>
<reference evidence="3" key="1">
    <citation type="submission" date="2023-03" db="EMBL/GenBank/DDBJ databases">
        <title>Emydomyces testavorans Genome Sequence.</title>
        <authorList>
            <person name="Hoyer L."/>
        </authorList>
    </citation>
    <scope>NUCLEOTIDE SEQUENCE</scope>
    <source>
        <strain evidence="3">16-2883</strain>
    </source>
</reference>
<organism evidence="3 4">
    <name type="scientific">Emydomyces testavorans</name>
    <dbReference type="NCBI Taxonomy" id="2070801"/>
    <lineage>
        <taxon>Eukaryota</taxon>
        <taxon>Fungi</taxon>
        <taxon>Dikarya</taxon>
        <taxon>Ascomycota</taxon>
        <taxon>Pezizomycotina</taxon>
        <taxon>Eurotiomycetes</taxon>
        <taxon>Eurotiomycetidae</taxon>
        <taxon>Onygenales</taxon>
        <taxon>Nannizziopsiaceae</taxon>
        <taxon>Emydomyces</taxon>
    </lineage>
</organism>
<dbReference type="PANTHER" id="PTHR31145">
    <property type="entry name" value="INTEGRAL MEMBRANE PROTEIN (AFU_ORTHOLOGUE AFUA_7G01610)"/>
    <property type="match status" value="1"/>
</dbReference>
<evidence type="ECO:0000313" key="3">
    <source>
        <dbReference type="EMBL" id="WEW61414.1"/>
    </source>
</evidence>
<dbReference type="GO" id="GO:0055085">
    <property type="term" value="P:transmembrane transport"/>
    <property type="evidence" value="ECO:0007669"/>
    <property type="project" value="TreeGrafter"/>
</dbReference>
<feature type="domain" description="TRP C-terminal" evidence="2">
    <location>
        <begin position="93"/>
        <end position="331"/>
    </location>
</feature>
<feature type="transmembrane region" description="Helical" evidence="1">
    <location>
        <begin position="138"/>
        <end position="161"/>
    </location>
</feature>
<sequence length="366" mass="41677">MQLAINRITGDRKRNIYSFNGFKPINETYIADETYGATQIHRQWLAFSVTSSLDLLTGSKDGFSRTFKILTSIPRRWQRTLLKASLPLPGNQTGFPGTLAITVGASAAAIFMFKARLTFLIRLRLVRTGRLECFPAHWQAYALAVVFRLTFINFFCLSFLVLFQLRLGGSTSVIAIAATVLVVVITGLLEMCSYASYFRLRGRRFTCDHGTYRLQKIKIFKTIPWYRLVKDEIPLEDDSNIIAISLHCYILSYKLSNSEQDHIHTDPNFLLRSSWLSACYRANRWWFFLLWLIYGLARAGFLGAEAPFGMVQIFCLLCLECTSVGLMARIKALRSYALKYPDVISPWLSKICTLAISFNFSPSVQP</sequence>
<feature type="transmembrane region" description="Helical" evidence="1">
    <location>
        <begin position="173"/>
        <end position="195"/>
    </location>
</feature>
<evidence type="ECO:0000259" key="2">
    <source>
        <dbReference type="Pfam" id="PF06011"/>
    </source>
</evidence>
<dbReference type="InterPro" id="IPR010308">
    <property type="entry name" value="TRP_C"/>
</dbReference>
<dbReference type="Pfam" id="PF06011">
    <property type="entry name" value="TRP"/>
    <property type="match status" value="1"/>
</dbReference>
<dbReference type="EMBL" id="CP120631">
    <property type="protein sequence ID" value="WEW61414.1"/>
    <property type="molecule type" value="Genomic_DNA"/>
</dbReference>
<feature type="transmembrane region" description="Helical" evidence="1">
    <location>
        <begin position="310"/>
        <end position="330"/>
    </location>
</feature>
<dbReference type="AlphaFoldDB" id="A0AAF0DN97"/>
<keyword evidence="1" id="KW-1133">Transmembrane helix</keyword>
<gene>
    <name evidence="3" type="ORF">PRK78_006904</name>
</gene>
<name>A0AAF0DN97_9EURO</name>
<feature type="transmembrane region" description="Helical" evidence="1">
    <location>
        <begin position="285"/>
        <end position="304"/>
    </location>
</feature>
<keyword evidence="1" id="KW-0812">Transmembrane</keyword>
<evidence type="ECO:0000256" key="1">
    <source>
        <dbReference type="SAM" id="Phobius"/>
    </source>
</evidence>